<dbReference type="Gene3D" id="3.40.190.10">
    <property type="entry name" value="Periplasmic binding protein-like II"/>
    <property type="match status" value="2"/>
</dbReference>
<keyword evidence="5" id="KW-1185">Reference proteome</keyword>
<feature type="transmembrane region" description="Helical" evidence="2">
    <location>
        <begin position="200"/>
        <end position="220"/>
    </location>
</feature>
<reference evidence="4 5" key="1">
    <citation type="submission" date="2019-07" db="EMBL/GenBank/DDBJ databases">
        <title>Cryptosporangium phraense sp. nov., isolated from plant litter.</title>
        <authorList>
            <person name="Suriyachadkun C."/>
        </authorList>
    </citation>
    <scope>NUCLEOTIDE SEQUENCE [LARGE SCALE GENOMIC DNA]</scope>
    <source>
        <strain evidence="4 5">A-T 5661</strain>
    </source>
</reference>
<accession>A0A545ALG2</accession>
<dbReference type="Proteomes" id="UP000317982">
    <property type="component" value="Unassembled WGS sequence"/>
</dbReference>
<dbReference type="InterPro" id="IPR050811">
    <property type="entry name" value="Phosphate_ABC_transporter"/>
</dbReference>
<dbReference type="AlphaFoldDB" id="A0A545ALG2"/>
<dbReference type="Pfam" id="PF12849">
    <property type="entry name" value="PBP_like_2"/>
    <property type="match status" value="1"/>
</dbReference>
<dbReference type="PANTHER" id="PTHR30570:SF1">
    <property type="entry name" value="PHOSPHATE-BINDING PROTEIN PSTS"/>
    <property type="match status" value="1"/>
</dbReference>
<dbReference type="InterPro" id="IPR024370">
    <property type="entry name" value="PBP_domain"/>
</dbReference>
<proteinExistence type="predicted"/>
<keyword evidence="2" id="KW-0472">Membrane</keyword>
<keyword evidence="2" id="KW-1133">Transmembrane helix</keyword>
<sequence>MNTRGAVDSGPYPAIVLDNLGQNVFGFLQVLAAIGSIITAVGLLGDWLRNRRKKQLNYRVHWNGPMTHAAGQPFDPKLEVSYAGTAVTLPEIAVIRVANTGADLKASDFHHRVLIRFPGRVIQTATAASEPEDLATDFGDFSGWGRPDASSFLVPAVALEHNDKYRLSVLLDGPPGEVEASWTGGKLVPEKARVRPRRTALALGGATLALLGLSAGLYLVPDRPTAPTVMAVTCHSGTMTVDGSTAVRPALTRLAAVFAARCRAAHPDADPQIVVNESSSGEALRELITLGQRSTDQVVRRTRMVMYDGAAADPDQVLARHTLGIGVFGLVAHEGAIPDRGLSVGQIRTLWNGQASTFSVVGGSGQRVRLVSRQDGSGTRAAFERQVLAGTTKAKVTSSNCADQDPGQTADYVHCVQMTTESVLSTVDSLDGAIGYADVHLARNYRHVQVLNINGHGPGEQDIAAEAYRFWAVENLYTFGEPPEGTVLKDFLTFVAGDGARGLLTKEFGYLPCSRFSNDEAAKACASK</sequence>
<evidence type="ECO:0000259" key="3">
    <source>
        <dbReference type="Pfam" id="PF12849"/>
    </source>
</evidence>
<evidence type="ECO:0000256" key="2">
    <source>
        <dbReference type="SAM" id="Phobius"/>
    </source>
</evidence>
<comment type="caution">
    <text evidence="4">The sequence shown here is derived from an EMBL/GenBank/DDBJ whole genome shotgun (WGS) entry which is preliminary data.</text>
</comment>
<evidence type="ECO:0000313" key="4">
    <source>
        <dbReference type="EMBL" id="TQS42142.1"/>
    </source>
</evidence>
<name>A0A545ALG2_9ACTN</name>
<dbReference type="OrthoDB" id="9790048at2"/>
<dbReference type="EMBL" id="VIRS01000020">
    <property type="protein sequence ID" value="TQS42142.1"/>
    <property type="molecule type" value="Genomic_DNA"/>
</dbReference>
<dbReference type="InParanoid" id="A0A545ALG2"/>
<feature type="domain" description="PBP" evidence="3">
    <location>
        <begin position="233"/>
        <end position="497"/>
    </location>
</feature>
<protein>
    <recommendedName>
        <fullName evidence="3">PBP domain-containing protein</fullName>
    </recommendedName>
</protein>
<keyword evidence="2" id="KW-0812">Transmembrane</keyword>
<dbReference type="PANTHER" id="PTHR30570">
    <property type="entry name" value="PERIPLASMIC PHOSPHATE BINDING COMPONENT OF PHOSPHATE ABC TRANSPORTER"/>
    <property type="match status" value="1"/>
</dbReference>
<feature type="transmembrane region" description="Helical" evidence="2">
    <location>
        <begin position="27"/>
        <end position="48"/>
    </location>
</feature>
<dbReference type="SUPFAM" id="SSF53850">
    <property type="entry name" value="Periplasmic binding protein-like II"/>
    <property type="match status" value="1"/>
</dbReference>
<evidence type="ECO:0000256" key="1">
    <source>
        <dbReference type="ARBA" id="ARBA00022729"/>
    </source>
</evidence>
<keyword evidence="1" id="KW-0732">Signal</keyword>
<gene>
    <name evidence="4" type="ORF">FL583_26515</name>
</gene>
<organism evidence="4 5">
    <name type="scientific">Cryptosporangium phraense</name>
    <dbReference type="NCBI Taxonomy" id="2593070"/>
    <lineage>
        <taxon>Bacteria</taxon>
        <taxon>Bacillati</taxon>
        <taxon>Actinomycetota</taxon>
        <taxon>Actinomycetes</taxon>
        <taxon>Cryptosporangiales</taxon>
        <taxon>Cryptosporangiaceae</taxon>
        <taxon>Cryptosporangium</taxon>
    </lineage>
</organism>
<evidence type="ECO:0000313" key="5">
    <source>
        <dbReference type="Proteomes" id="UP000317982"/>
    </source>
</evidence>